<protein>
    <recommendedName>
        <fullName evidence="3">Aldehyde dehydrogenase</fullName>
    </recommendedName>
</protein>
<accession>A0A454XKW4</accession>
<dbReference type="Gene3D" id="3.40.605.10">
    <property type="entry name" value="Aldehyde Dehydrogenase, Chain A, domain 1"/>
    <property type="match status" value="1"/>
</dbReference>
<organism evidence="6 7">
    <name type="scientific">Pristionchus pacificus</name>
    <name type="common">Parasitic nematode worm</name>
    <dbReference type="NCBI Taxonomy" id="54126"/>
    <lineage>
        <taxon>Eukaryota</taxon>
        <taxon>Metazoa</taxon>
        <taxon>Ecdysozoa</taxon>
        <taxon>Nematoda</taxon>
        <taxon>Chromadorea</taxon>
        <taxon>Rhabditida</taxon>
        <taxon>Rhabditina</taxon>
        <taxon>Diplogasteromorpha</taxon>
        <taxon>Diplogasteroidea</taxon>
        <taxon>Neodiplogasteridae</taxon>
        <taxon>Pristionchus</taxon>
    </lineage>
</organism>
<dbReference type="SUPFAM" id="SSF53720">
    <property type="entry name" value="ALDH-like"/>
    <property type="match status" value="1"/>
</dbReference>
<name>A0A454XKW4_PRIPA</name>
<dbReference type="InterPro" id="IPR016161">
    <property type="entry name" value="Ald_DH/histidinol_DH"/>
</dbReference>
<dbReference type="FunFam" id="3.40.309.10:FF:000066">
    <property type="entry name" value="Aldehyde dehydrogenase"/>
    <property type="match status" value="1"/>
</dbReference>
<dbReference type="GO" id="GO:0006081">
    <property type="term" value="P:aldehyde metabolic process"/>
    <property type="evidence" value="ECO:0000318"/>
    <property type="project" value="GO_Central"/>
</dbReference>
<dbReference type="FunFam" id="3.40.605.10:FF:000004">
    <property type="entry name" value="Aldehyde dehydrogenase"/>
    <property type="match status" value="1"/>
</dbReference>
<accession>A0A8R1U812</accession>
<keyword evidence="2 3" id="KW-0560">Oxidoreductase</keyword>
<evidence type="ECO:0000256" key="2">
    <source>
        <dbReference type="ARBA" id="ARBA00023002"/>
    </source>
</evidence>
<dbReference type="PANTHER" id="PTHR43570:SF16">
    <property type="entry name" value="ALDEHYDE DEHYDROGENASE TYPE III, ISOFORM Q"/>
    <property type="match status" value="1"/>
</dbReference>
<dbReference type="InterPro" id="IPR029510">
    <property type="entry name" value="Ald_DH_CS_GLU"/>
</dbReference>
<gene>
    <name evidence="6" type="primary">WBGene00095174</name>
</gene>
<dbReference type="GO" id="GO:0005737">
    <property type="term" value="C:cytoplasm"/>
    <property type="evidence" value="ECO:0000318"/>
    <property type="project" value="GO_Central"/>
</dbReference>
<evidence type="ECO:0000313" key="6">
    <source>
        <dbReference type="EnsemblMetazoa" id="PPA05620.1"/>
    </source>
</evidence>
<sequence>MVSYSALVNKQREFYLSGATLDLAGRKKRIETFKKLLVENKKAIDDAIFADIRRHPTVMSDVDMTLGEIELTLKNMDEWVKPKKFVTPKDAQYDPASDELHLVPEPLGVVLIISPWNAPLICSSALIQAFAAGNTVILKPSELDPTFAPLFANIAPKYFDEKEFAVVEGGIPETTELLKERFDHILYTGCPPVAKIIMTAAAKHLTPVTLELGGKNPVFVDESADLSLLAKGIVGAKIFNAGQACICTDYILCTPAMKPKVISTLKAAFDALGDMSKVPANARIINDRHFKRLMGLLKDTKGKVVYKAGGETDEKDRFIPFHLLEVDSADDILLQEEIFGPILPVMIVPSFDAALNHIKRNEKPLAAYIFTENKEQTKRFVRETSSGGVTVNGSCAHTGGGLPFGGVGNSGMGRLMGKYAFDMFTHEKPICVRNSLKADFAY</sequence>
<reference evidence="7" key="1">
    <citation type="journal article" date="2008" name="Nat. Genet.">
        <title>The Pristionchus pacificus genome provides a unique perspective on nematode lifestyle and parasitism.</title>
        <authorList>
            <person name="Dieterich C."/>
            <person name="Clifton S.W."/>
            <person name="Schuster L.N."/>
            <person name="Chinwalla A."/>
            <person name="Delehaunty K."/>
            <person name="Dinkelacker I."/>
            <person name="Fulton L."/>
            <person name="Fulton R."/>
            <person name="Godfrey J."/>
            <person name="Minx P."/>
            <person name="Mitreva M."/>
            <person name="Roeseler W."/>
            <person name="Tian H."/>
            <person name="Witte H."/>
            <person name="Yang S.P."/>
            <person name="Wilson R.K."/>
            <person name="Sommer R.J."/>
        </authorList>
    </citation>
    <scope>NUCLEOTIDE SEQUENCE [LARGE SCALE GENOMIC DNA]</scope>
    <source>
        <strain evidence="7">PS312</strain>
    </source>
</reference>
<dbReference type="Pfam" id="PF00171">
    <property type="entry name" value="Aldedh"/>
    <property type="match status" value="1"/>
</dbReference>
<evidence type="ECO:0000259" key="5">
    <source>
        <dbReference type="Pfam" id="PF00171"/>
    </source>
</evidence>
<dbReference type="InterPro" id="IPR015590">
    <property type="entry name" value="Aldehyde_DH_dom"/>
</dbReference>
<dbReference type="InterPro" id="IPR016162">
    <property type="entry name" value="Ald_DH_N"/>
</dbReference>
<dbReference type="OrthoDB" id="440325at2759"/>
<dbReference type="Proteomes" id="UP000005239">
    <property type="component" value="Unassembled WGS sequence"/>
</dbReference>
<evidence type="ECO:0000256" key="3">
    <source>
        <dbReference type="PIRNR" id="PIRNR036492"/>
    </source>
</evidence>
<reference evidence="6" key="2">
    <citation type="submission" date="2022-06" db="UniProtKB">
        <authorList>
            <consortium name="EnsemblMetazoa"/>
        </authorList>
    </citation>
    <scope>IDENTIFICATION</scope>
    <source>
        <strain evidence="6">PS312</strain>
    </source>
</reference>
<dbReference type="PANTHER" id="PTHR43570">
    <property type="entry name" value="ALDEHYDE DEHYDROGENASE"/>
    <property type="match status" value="1"/>
</dbReference>
<evidence type="ECO:0000256" key="4">
    <source>
        <dbReference type="RuleBase" id="RU003345"/>
    </source>
</evidence>
<dbReference type="PIRSF" id="PIRSF036492">
    <property type="entry name" value="ALDH"/>
    <property type="match status" value="1"/>
</dbReference>
<dbReference type="InterPro" id="IPR012394">
    <property type="entry name" value="Aldehyde_DH_NAD(P)"/>
</dbReference>
<comment type="similarity">
    <text evidence="1 3 4">Belongs to the aldehyde dehydrogenase family.</text>
</comment>
<proteinExistence type="inferred from homology"/>
<dbReference type="Gene3D" id="3.40.309.10">
    <property type="entry name" value="Aldehyde Dehydrogenase, Chain A, domain 2"/>
    <property type="match status" value="1"/>
</dbReference>
<dbReference type="EnsemblMetazoa" id="PPA05620.1">
    <property type="protein sequence ID" value="PPA05620.1"/>
    <property type="gene ID" value="WBGene00095174"/>
</dbReference>
<dbReference type="AlphaFoldDB" id="A0A454XKW4"/>
<evidence type="ECO:0000256" key="1">
    <source>
        <dbReference type="ARBA" id="ARBA00009986"/>
    </source>
</evidence>
<dbReference type="PROSITE" id="PS00687">
    <property type="entry name" value="ALDEHYDE_DEHYDR_GLU"/>
    <property type="match status" value="1"/>
</dbReference>
<dbReference type="InterPro" id="IPR016163">
    <property type="entry name" value="Ald_DH_C"/>
</dbReference>
<dbReference type="CDD" id="cd07087">
    <property type="entry name" value="ALDH_F3-13-14_CALDH-like"/>
    <property type="match status" value="1"/>
</dbReference>
<evidence type="ECO:0000313" key="7">
    <source>
        <dbReference type="Proteomes" id="UP000005239"/>
    </source>
</evidence>
<feature type="domain" description="Aldehyde dehydrogenase" evidence="5">
    <location>
        <begin position="19"/>
        <end position="428"/>
    </location>
</feature>
<dbReference type="GO" id="GO:0004029">
    <property type="term" value="F:aldehyde dehydrogenase (NAD+) activity"/>
    <property type="evidence" value="ECO:0000318"/>
    <property type="project" value="GO_Central"/>
</dbReference>
<dbReference type="OMA" id="RYLYLYC"/>
<keyword evidence="7" id="KW-1185">Reference proteome</keyword>